<evidence type="ECO:0000313" key="2">
    <source>
        <dbReference type="EMBL" id="TWI04185.1"/>
    </source>
</evidence>
<dbReference type="Proteomes" id="UP000317176">
    <property type="component" value="Unassembled WGS sequence"/>
</dbReference>
<name>A0A562L9D3_9BRAD</name>
<reference evidence="2 3" key="1">
    <citation type="journal article" date="2015" name="Stand. Genomic Sci.">
        <title>Genomic Encyclopedia of Bacterial and Archaeal Type Strains, Phase III: the genomes of soil and plant-associated and newly described type strains.</title>
        <authorList>
            <person name="Whitman W.B."/>
            <person name="Woyke T."/>
            <person name="Klenk H.P."/>
            <person name="Zhou Y."/>
            <person name="Lilburn T.G."/>
            <person name="Beck B.J."/>
            <person name="De Vos P."/>
            <person name="Vandamme P."/>
            <person name="Eisen J.A."/>
            <person name="Garrity G."/>
            <person name="Hugenholtz P."/>
            <person name="Kyrpides N.C."/>
        </authorList>
    </citation>
    <scope>NUCLEOTIDE SEQUENCE [LARGE SCALE GENOMIC DNA]</scope>
    <source>
        <strain evidence="2 3">CGMCC 1.10947</strain>
    </source>
</reference>
<organism evidence="2 3">
    <name type="scientific">Bradyrhizobium daqingense</name>
    <dbReference type="NCBI Taxonomy" id="993502"/>
    <lineage>
        <taxon>Bacteria</taxon>
        <taxon>Pseudomonadati</taxon>
        <taxon>Pseudomonadota</taxon>
        <taxon>Alphaproteobacteria</taxon>
        <taxon>Hyphomicrobiales</taxon>
        <taxon>Nitrobacteraceae</taxon>
        <taxon>Bradyrhizobium</taxon>
    </lineage>
</organism>
<keyword evidence="3" id="KW-1185">Reference proteome</keyword>
<dbReference type="InterPro" id="IPR025419">
    <property type="entry name" value="DUF4142"/>
</dbReference>
<proteinExistence type="predicted"/>
<dbReference type="Pfam" id="PF13628">
    <property type="entry name" value="DUF4142"/>
    <property type="match status" value="1"/>
</dbReference>
<comment type="caution">
    <text evidence="2">The sequence shown here is derived from an EMBL/GenBank/DDBJ whole genome shotgun (WGS) entry which is preliminary data.</text>
</comment>
<dbReference type="EMBL" id="VLKL01000010">
    <property type="protein sequence ID" value="TWI04185.1"/>
    <property type="molecule type" value="Genomic_DNA"/>
</dbReference>
<evidence type="ECO:0000313" key="3">
    <source>
        <dbReference type="Proteomes" id="UP000317176"/>
    </source>
</evidence>
<protein>
    <submittedName>
        <fullName evidence="2">Uncharacterized protein DUF4142</fullName>
    </submittedName>
</protein>
<evidence type="ECO:0000259" key="1">
    <source>
        <dbReference type="Pfam" id="PF13628"/>
    </source>
</evidence>
<feature type="domain" description="DUF4142" evidence="1">
    <location>
        <begin position="176"/>
        <end position="281"/>
    </location>
</feature>
<accession>A0A562L9D3</accession>
<sequence>MILDRSFAFRARIHTRLHRRLPVLLLGEMDRERRDFPVQPILFLRKRRPGVRHTRIAFVSGLPFSSLGELKTVVGVIPENVRLFHAERRGDGTPWSQCPYDIVTFGNLACHRSLASMRIFVAIILASISTAALADSTGDRKLGDRTPPSATDVISGLYAFSRFQQGLLESTDLKGNAEVKNLAALRAEEAAKRDKALKHIQETIGAEPRVSKTASASASLVEPETSDGPTYVRSFYASQIPEYEATIELLERYLKAPDNAALAAFAREQLPLLRAQVKAAERTMADK</sequence>
<gene>
    <name evidence="2" type="ORF">IQ17_04043</name>
</gene>
<dbReference type="AlphaFoldDB" id="A0A562L9D3"/>